<sequence>MEIELPAQRDAGGPFIPGKLLEQKRSNAATADSASEAAAGSASPRSPIQLMQGGIQFTFLFVFSLQPIVFRHLPIKSMNQFPTCTKRIRDRRQLISSVARSHILYRLLSEAMMFLCLFGHSSWFASSSSQCRGRPLKRPLSLDKIKKNCQRKSWCVFMEMIAPEKKMLDHLTPTIAFNESMVPVPLIEKPVL</sequence>
<reference evidence="1 2" key="1">
    <citation type="submission" date="2024-01" db="EMBL/GenBank/DDBJ databases">
        <authorList>
            <person name="Waweru B."/>
        </authorList>
    </citation>
    <scope>NUCLEOTIDE SEQUENCE [LARGE SCALE GENOMIC DNA]</scope>
</reference>
<dbReference type="Proteomes" id="UP001314170">
    <property type="component" value="Unassembled WGS sequence"/>
</dbReference>
<protein>
    <submittedName>
        <fullName evidence="1">Uncharacterized protein</fullName>
    </submittedName>
</protein>
<dbReference type="EMBL" id="CAWUPB010001197">
    <property type="protein sequence ID" value="CAK7357259.1"/>
    <property type="molecule type" value="Genomic_DNA"/>
</dbReference>
<evidence type="ECO:0000313" key="1">
    <source>
        <dbReference type="EMBL" id="CAK7357259.1"/>
    </source>
</evidence>
<name>A0AAV1SXA8_9ROSI</name>
<organism evidence="1 2">
    <name type="scientific">Dovyalis caffra</name>
    <dbReference type="NCBI Taxonomy" id="77055"/>
    <lineage>
        <taxon>Eukaryota</taxon>
        <taxon>Viridiplantae</taxon>
        <taxon>Streptophyta</taxon>
        <taxon>Embryophyta</taxon>
        <taxon>Tracheophyta</taxon>
        <taxon>Spermatophyta</taxon>
        <taxon>Magnoliopsida</taxon>
        <taxon>eudicotyledons</taxon>
        <taxon>Gunneridae</taxon>
        <taxon>Pentapetalae</taxon>
        <taxon>rosids</taxon>
        <taxon>fabids</taxon>
        <taxon>Malpighiales</taxon>
        <taxon>Salicaceae</taxon>
        <taxon>Flacourtieae</taxon>
        <taxon>Dovyalis</taxon>
    </lineage>
</organism>
<accession>A0AAV1SXA8</accession>
<gene>
    <name evidence="1" type="ORF">DCAF_LOCUS27545</name>
</gene>
<comment type="caution">
    <text evidence="1">The sequence shown here is derived from an EMBL/GenBank/DDBJ whole genome shotgun (WGS) entry which is preliminary data.</text>
</comment>
<proteinExistence type="predicted"/>
<keyword evidence="2" id="KW-1185">Reference proteome</keyword>
<evidence type="ECO:0000313" key="2">
    <source>
        <dbReference type="Proteomes" id="UP001314170"/>
    </source>
</evidence>
<dbReference type="AlphaFoldDB" id="A0AAV1SXA8"/>